<dbReference type="SUPFAM" id="SSF46689">
    <property type="entry name" value="Homeodomain-like"/>
    <property type="match status" value="1"/>
</dbReference>
<name>A0A7X0NWW0_9ACTN</name>
<keyword evidence="5" id="KW-1185">Reference proteome</keyword>
<feature type="DNA-binding region" description="H-T-H motif" evidence="2">
    <location>
        <begin position="30"/>
        <end position="49"/>
    </location>
</feature>
<sequence length="183" mass="20046">MERADAARNRARILEAAALLFAQRPPQDVTMDDIAKLAGVGRGTLYRRYPDRASIAVALLDEHERDLQERLLRGEPPLGPGAPPAERLAAFYAAMVRLLEDHSHLVLGSEVGRSRFETGAYGFWRAHVRALLTAAGSPRPDALVDVLLAPLAPEVYGYQRTVLGLTPEQITEALTRLTRTLGS</sequence>
<dbReference type="AlphaFoldDB" id="A0A7X0NWW0"/>
<evidence type="ECO:0000256" key="2">
    <source>
        <dbReference type="PROSITE-ProRule" id="PRU00335"/>
    </source>
</evidence>
<proteinExistence type="predicted"/>
<organism evidence="4 5">
    <name type="scientific">Nonomuraea rubra</name>
    <dbReference type="NCBI Taxonomy" id="46180"/>
    <lineage>
        <taxon>Bacteria</taxon>
        <taxon>Bacillati</taxon>
        <taxon>Actinomycetota</taxon>
        <taxon>Actinomycetes</taxon>
        <taxon>Streptosporangiales</taxon>
        <taxon>Streptosporangiaceae</taxon>
        <taxon>Nonomuraea</taxon>
    </lineage>
</organism>
<dbReference type="Pfam" id="PF00440">
    <property type="entry name" value="TetR_N"/>
    <property type="match status" value="1"/>
</dbReference>
<dbReference type="Gene3D" id="1.10.357.10">
    <property type="entry name" value="Tetracycline Repressor, domain 2"/>
    <property type="match status" value="1"/>
</dbReference>
<evidence type="ECO:0000259" key="3">
    <source>
        <dbReference type="PROSITE" id="PS50977"/>
    </source>
</evidence>
<gene>
    <name evidence="4" type="ORF">HD593_005913</name>
</gene>
<dbReference type="PROSITE" id="PS50977">
    <property type="entry name" value="HTH_TETR_2"/>
    <property type="match status" value="1"/>
</dbReference>
<accession>A0A7X0NWW0</accession>
<evidence type="ECO:0000256" key="1">
    <source>
        <dbReference type="ARBA" id="ARBA00023125"/>
    </source>
</evidence>
<dbReference type="Proteomes" id="UP000565579">
    <property type="component" value="Unassembled WGS sequence"/>
</dbReference>
<keyword evidence="1 2" id="KW-0238">DNA-binding</keyword>
<evidence type="ECO:0000313" key="4">
    <source>
        <dbReference type="EMBL" id="MBB6551118.1"/>
    </source>
</evidence>
<reference evidence="4 5" key="1">
    <citation type="submission" date="2020-08" db="EMBL/GenBank/DDBJ databases">
        <title>Sequencing the genomes of 1000 actinobacteria strains.</title>
        <authorList>
            <person name="Klenk H.-P."/>
        </authorList>
    </citation>
    <scope>NUCLEOTIDE SEQUENCE [LARGE SCALE GENOMIC DNA]</scope>
    <source>
        <strain evidence="4 5">DSM 43768</strain>
    </source>
</reference>
<dbReference type="GO" id="GO:0000976">
    <property type="term" value="F:transcription cis-regulatory region binding"/>
    <property type="evidence" value="ECO:0007669"/>
    <property type="project" value="TreeGrafter"/>
</dbReference>
<dbReference type="InterPro" id="IPR009057">
    <property type="entry name" value="Homeodomain-like_sf"/>
</dbReference>
<dbReference type="RefSeq" id="WP_185105264.1">
    <property type="nucleotide sequence ID" value="NZ_BAAAXY010000095.1"/>
</dbReference>
<dbReference type="PANTHER" id="PTHR30055">
    <property type="entry name" value="HTH-TYPE TRANSCRIPTIONAL REGULATOR RUTR"/>
    <property type="match status" value="1"/>
</dbReference>
<protein>
    <submittedName>
        <fullName evidence="4">AcrR family transcriptional regulator</fullName>
    </submittedName>
</protein>
<dbReference type="PRINTS" id="PR00455">
    <property type="entry name" value="HTHTETR"/>
</dbReference>
<dbReference type="PANTHER" id="PTHR30055:SF209">
    <property type="entry name" value="POSSIBLE TRANSCRIPTIONAL REGULATORY PROTEIN (PROBABLY TETR-FAMILY)"/>
    <property type="match status" value="1"/>
</dbReference>
<dbReference type="InterPro" id="IPR001647">
    <property type="entry name" value="HTH_TetR"/>
</dbReference>
<dbReference type="GO" id="GO:0003700">
    <property type="term" value="F:DNA-binding transcription factor activity"/>
    <property type="evidence" value="ECO:0007669"/>
    <property type="project" value="TreeGrafter"/>
</dbReference>
<evidence type="ECO:0000313" key="5">
    <source>
        <dbReference type="Proteomes" id="UP000565579"/>
    </source>
</evidence>
<feature type="domain" description="HTH tetR-type" evidence="3">
    <location>
        <begin position="7"/>
        <end position="67"/>
    </location>
</feature>
<dbReference type="InterPro" id="IPR050109">
    <property type="entry name" value="HTH-type_TetR-like_transc_reg"/>
</dbReference>
<dbReference type="EMBL" id="JACHMI010000001">
    <property type="protein sequence ID" value="MBB6551118.1"/>
    <property type="molecule type" value="Genomic_DNA"/>
</dbReference>
<comment type="caution">
    <text evidence="4">The sequence shown here is derived from an EMBL/GenBank/DDBJ whole genome shotgun (WGS) entry which is preliminary data.</text>
</comment>